<proteinExistence type="predicted"/>
<evidence type="ECO:0000313" key="1">
    <source>
        <dbReference type="EMBL" id="BCT76016.1"/>
    </source>
</evidence>
<protein>
    <submittedName>
        <fullName evidence="1">Uncharacterized protein</fullName>
    </submittedName>
</protein>
<sequence length="101" mass="11279">MAAVAARWRDRFGDQAWILTRGEAIDRGMFGPVVSEQVHDRIGDLIVAVHGGLALYDGRRVRPQAFEMVGQHGSWTKAERQVPLVAFRARGRIQGKRGKRG</sequence>
<dbReference type="InterPro" id="IPR017850">
    <property type="entry name" value="Alkaline_phosphatase_core_sf"/>
</dbReference>
<organism evidence="1 2">
    <name type="scientific">Sinomonas cyclohexanicum</name>
    <name type="common">Corynebacterium cyclohexanicum</name>
    <dbReference type="NCBI Taxonomy" id="322009"/>
    <lineage>
        <taxon>Bacteria</taxon>
        <taxon>Bacillati</taxon>
        <taxon>Actinomycetota</taxon>
        <taxon>Actinomycetes</taxon>
        <taxon>Micrococcales</taxon>
        <taxon>Micrococcaceae</taxon>
        <taxon>Sinomonas</taxon>
    </lineage>
</organism>
<evidence type="ECO:0000313" key="2">
    <source>
        <dbReference type="Proteomes" id="UP001319861"/>
    </source>
</evidence>
<reference evidence="1 2" key="1">
    <citation type="journal article" date="2021" name="J. Biosci. Bioeng.">
        <title>Identification and characterization of a chc gene cluster responsible for the aromatization pathway of cyclohexanecarboxylate degradation in Sinomonas cyclohexanicum ATCC 51369.</title>
        <authorList>
            <person name="Yamamoto T."/>
            <person name="Hasegawa Y."/>
            <person name="Lau P.C.K."/>
            <person name="Iwaki H."/>
        </authorList>
    </citation>
    <scope>NUCLEOTIDE SEQUENCE [LARGE SCALE GENOMIC DNA]</scope>
    <source>
        <strain evidence="1 2">ATCC 51369</strain>
    </source>
</reference>
<name>A0ABN6FH76_SINCY</name>
<keyword evidence="2" id="KW-1185">Reference proteome</keyword>
<dbReference type="Proteomes" id="UP001319861">
    <property type="component" value="Chromosome"/>
</dbReference>
<accession>A0ABN6FH76</accession>
<dbReference type="SUPFAM" id="SSF53649">
    <property type="entry name" value="Alkaline phosphatase-like"/>
    <property type="match status" value="1"/>
</dbReference>
<dbReference type="EMBL" id="AP024525">
    <property type="protein sequence ID" value="BCT76016.1"/>
    <property type="molecule type" value="Genomic_DNA"/>
</dbReference>
<gene>
    <name evidence="1" type="ORF">SCMU_18580</name>
</gene>